<feature type="region of interest" description="Disordered" evidence="1">
    <location>
        <begin position="57"/>
        <end position="134"/>
    </location>
</feature>
<feature type="compositionally biased region" description="Basic and acidic residues" evidence="1">
    <location>
        <begin position="57"/>
        <end position="74"/>
    </location>
</feature>
<gene>
    <name evidence="2" type="ORF">LCGC14_1513920</name>
</gene>
<name>A0A0F9J0M6_9ZZZZ</name>
<reference evidence="2" key="1">
    <citation type="journal article" date="2015" name="Nature">
        <title>Complex archaea that bridge the gap between prokaryotes and eukaryotes.</title>
        <authorList>
            <person name="Spang A."/>
            <person name="Saw J.H."/>
            <person name="Jorgensen S.L."/>
            <person name="Zaremba-Niedzwiedzka K."/>
            <person name="Martijn J."/>
            <person name="Lind A.E."/>
            <person name="van Eijk R."/>
            <person name="Schleper C."/>
            <person name="Guy L."/>
            <person name="Ettema T.J."/>
        </authorList>
    </citation>
    <scope>NUCLEOTIDE SEQUENCE</scope>
</reference>
<dbReference type="EMBL" id="LAZR01011144">
    <property type="protein sequence ID" value="KKM63189.1"/>
    <property type="molecule type" value="Genomic_DNA"/>
</dbReference>
<proteinExistence type="predicted"/>
<dbReference type="AlphaFoldDB" id="A0A0F9J0M6"/>
<sequence>LKDPNFMVFIKEAAEHAKTSVEEALQNAPGREKEVRELWVKWQAQQKEIEIQLEKVAEQEAEKATEGTTEKTKPDTTIASDGFPSGPPPDTEPLDPNDDMAMVPSGKEEPTTDTDTGETQTEPRPSDGMNRGDLLNRIQKFKKADAQKYLKMFKGKKPSDGKDDQLREWVDIIGSVSNDPATEEDGIPF</sequence>
<organism evidence="2">
    <name type="scientific">marine sediment metagenome</name>
    <dbReference type="NCBI Taxonomy" id="412755"/>
    <lineage>
        <taxon>unclassified sequences</taxon>
        <taxon>metagenomes</taxon>
        <taxon>ecological metagenomes</taxon>
    </lineage>
</organism>
<protein>
    <submittedName>
        <fullName evidence="2">Uncharacterized protein</fullName>
    </submittedName>
</protein>
<evidence type="ECO:0000256" key="1">
    <source>
        <dbReference type="SAM" id="MobiDB-lite"/>
    </source>
</evidence>
<accession>A0A0F9J0M6</accession>
<evidence type="ECO:0000313" key="2">
    <source>
        <dbReference type="EMBL" id="KKM63189.1"/>
    </source>
</evidence>
<feature type="non-terminal residue" evidence="2">
    <location>
        <position position="1"/>
    </location>
</feature>
<comment type="caution">
    <text evidence="2">The sequence shown here is derived from an EMBL/GenBank/DDBJ whole genome shotgun (WGS) entry which is preliminary data.</text>
</comment>